<dbReference type="Pfam" id="PF08281">
    <property type="entry name" value="Sigma70_r4_2"/>
    <property type="match status" value="1"/>
</dbReference>
<dbReference type="Proteomes" id="UP000184440">
    <property type="component" value="Unassembled WGS sequence"/>
</dbReference>
<comment type="similarity">
    <text evidence="1">Belongs to the sigma-70 factor family. ECF subfamily.</text>
</comment>
<evidence type="ECO:0000256" key="3">
    <source>
        <dbReference type="ARBA" id="ARBA00023082"/>
    </source>
</evidence>
<dbReference type="GO" id="GO:0006352">
    <property type="term" value="P:DNA-templated transcription initiation"/>
    <property type="evidence" value="ECO:0007669"/>
    <property type="project" value="InterPro"/>
</dbReference>
<dbReference type="GO" id="GO:0016987">
    <property type="term" value="F:sigma factor activity"/>
    <property type="evidence" value="ECO:0007669"/>
    <property type="project" value="UniProtKB-KW"/>
</dbReference>
<organism evidence="6 7">
    <name type="scientific">Cryptosporangium aurantiacum</name>
    <dbReference type="NCBI Taxonomy" id="134849"/>
    <lineage>
        <taxon>Bacteria</taxon>
        <taxon>Bacillati</taxon>
        <taxon>Actinomycetota</taxon>
        <taxon>Actinomycetes</taxon>
        <taxon>Cryptosporangiales</taxon>
        <taxon>Cryptosporangiaceae</taxon>
        <taxon>Cryptosporangium</taxon>
    </lineage>
</organism>
<dbReference type="PANTHER" id="PTHR30173">
    <property type="entry name" value="SIGMA 19 FACTOR"/>
    <property type="match status" value="1"/>
</dbReference>
<gene>
    <name evidence="6" type="ORF">SAMN05443668_10799</name>
</gene>
<dbReference type="EMBL" id="FRCS01000007">
    <property type="protein sequence ID" value="SHN74527.1"/>
    <property type="molecule type" value="Genomic_DNA"/>
</dbReference>
<name>A0A1M7TUY0_9ACTN</name>
<dbReference type="InterPro" id="IPR036388">
    <property type="entry name" value="WH-like_DNA-bd_sf"/>
</dbReference>
<dbReference type="RefSeq" id="WP_073259913.1">
    <property type="nucleotide sequence ID" value="NZ_FRCS01000007.1"/>
</dbReference>
<dbReference type="InterPro" id="IPR052704">
    <property type="entry name" value="ECF_Sigma-70_Domain"/>
</dbReference>
<evidence type="ECO:0000259" key="5">
    <source>
        <dbReference type="Pfam" id="PF08281"/>
    </source>
</evidence>
<evidence type="ECO:0000256" key="1">
    <source>
        <dbReference type="ARBA" id="ARBA00010641"/>
    </source>
</evidence>
<keyword evidence="7" id="KW-1185">Reference proteome</keyword>
<dbReference type="Gene3D" id="1.10.10.10">
    <property type="entry name" value="Winged helix-like DNA-binding domain superfamily/Winged helix DNA-binding domain"/>
    <property type="match status" value="1"/>
</dbReference>
<reference evidence="6 7" key="1">
    <citation type="submission" date="2016-11" db="EMBL/GenBank/DDBJ databases">
        <authorList>
            <person name="Jaros S."/>
            <person name="Januszkiewicz K."/>
            <person name="Wedrychowicz H."/>
        </authorList>
    </citation>
    <scope>NUCLEOTIDE SEQUENCE [LARGE SCALE GENOMIC DNA]</scope>
    <source>
        <strain evidence="6 7">DSM 46144</strain>
    </source>
</reference>
<dbReference type="AlphaFoldDB" id="A0A1M7TUY0"/>
<sequence>MEDIREVADAVRPALLVALEQLEPAERLAFVLHDLFAVPFDAIAPLMRRSPATVRLLAARARRQMRGTRASADPAVVDALLAAARNGDYAGLLAVLDPDVVLRADAVPRGDVGGLVRGAGDVAEVLLDRAGSAVPALVDGRPGAVSGPPREVFDITVIGRRVHAVEILADPEILDALDLEFSERERR</sequence>
<keyword evidence="4" id="KW-0804">Transcription</keyword>
<evidence type="ECO:0000313" key="7">
    <source>
        <dbReference type="Proteomes" id="UP000184440"/>
    </source>
</evidence>
<dbReference type="InterPro" id="IPR013324">
    <property type="entry name" value="RNA_pol_sigma_r3/r4-like"/>
</dbReference>
<proteinExistence type="inferred from homology"/>
<dbReference type="STRING" id="134849.SAMN05443668_10799"/>
<dbReference type="SUPFAM" id="SSF88659">
    <property type="entry name" value="Sigma3 and sigma4 domains of RNA polymerase sigma factors"/>
    <property type="match status" value="1"/>
</dbReference>
<keyword evidence="3" id="KW-0731">Sigma factor</keyword>
<dbReference type="OrthoDB" id="6689546at2"/>
<dbReference type="GO" id="GO:0003677">
    <property type="term" value="F:DNA binding"/>
    <property type="evidence" value="ECO:0007669"/>
    <property type="project" value="InterPro"/>
</dbReference>
<evidence type="ECO:0000256" key="4">
    <source>
        <dbReference type="ARBA" id="ARBA00023163"/>
    </source>
</evidence>
<feature type="domain" description="RNA polymerase sigma factor 70 region 4 type 2" evidence="5">
    <location>
        <begin position="14"/>
        <end position="65"/>
    </location>
</feature>
<evidence type="ECO:0000256" key="2">
    <source>
        <dbReference type="ARBA" id="ARBA00023015"/>
    </source>
</evidence>
<evidence type="ECO:0000313" key="6">
    <source>
        <dbReference type="EMBL" id="SHN74527.1"/>
    </source>
</evidence>
<dbReference type="SUPFAM" id="SSF54427">
    <property type="entry name" value="NTF2-like"/>
    <property type="match status" value="1"/>
</dbReference>
<keyword evidence="2" id="KW-0805">Transcription regulation</keyword>
<dbReference type="InterPro" id="IPR032710">
    <property type="entry name" value="NTF2-like_dom_sf"/>
</dbReference>
<dbReference type="InterPro" id="IPR013249">
    <property type="entry name" value="RNA_pol_sigma70_r4_t2"/>
</dbReference>
<accession>A0A1M7TUY0</accession>
<protein>
    <submittedName>
        <fullName evidence="6">Sigma-70, region 4</fullName>
    </submittedName>
</protein>
<dbReference type="PANTHER" id="PTHR30173:SF43">
    <property type="entry name" value="ECF RNA POLYMERASE SIGMA FACTOR SIGI-RELATED"/>
    <property type="match status" value="1"/>
</dbReference>